<comment type="subcellular location">
    <subcellularLocation>
        <location evidence="1">Cell membrane</location>
        <topology evidence="1">Multi-pass membrane protein</topology>
    </subcellularLocation>
</comment>
<feature type="transmembrane region" description="Helical" evidence="9">
    <location>
        <begin position="143"/>
        <end position="162"/>
    </location>
</feature>
<accession>A0ABV6C3M7</accession>
<dbReference type="CDD" id="cd06582">
    <property type="entry name" value="TM_PBP1_LivH_like"/>
    <property type="match status" value="1"/>
</dbReference>
<dbReference type="RefSeq" id="WP_377788876.1">
    <property type="nucleotide sequence ID" value="NZ_JBHLYQ010000038.1"/>
</dbReference>
<feature type="transmembrane region" description="Helical" evidence="9">
    <location>
        <begin position="259"/>
        <end position="280"/>
    </location>
</feature>
<keyword evidence="2" id="KW-0813">Transport</keyword>
<dbReference type="InterPro" id="IPR001851">
    <property type="entry name" value="ABC_transp_permease"/>
</dbReference>
<keyword evidence="3" id="KW-1003">Cell membrane</keyword>
<evidence type="ECO:0000256" key="5">
    <source>
        <dbReference type="ARBA" id="ARBA00022970"/>
    </source>
</evidence>
<evidence type="ECO:0000256" key="8">
    <source>
        <dbReference type="ARBA" id="ARBA00037998"/>
    </source>
</evidence>
<dbReference type="Pfam" id="PF02653">
    <property type="entry name" value="BPD_transp_2"/>
    <property type="match status" value="1"/>
</dbReference>
<feature type="transmembrane region" description="Helical" evidence="9">
    <location>
        <begin position="97"/>
        <end position="115"/>
    </location>
</feature>
<evidence type="ECO:0000256" key="9">
    <source>
        <dbReference type="SAM" id="Phobius"/>
    </source>
</evidence>
<keyword evidence="6 9" id="KW-1133">Transmembrane helix</keyword>
<evidence type="ECO:0000313" key="10">
    <source>
        <dbReference type="EMBL" id="MFC0081587.1"/>
    </source>
</evidence>
<name>A0ABV6C3M7_9ACTN</name>
<keyword evidence="5" id="KW-0029">Amino-acid transport</keyword>
<comment type="similarity">
    <text evidence="8">Belongs to the binding-protein-dependent transport system permease family. LivHM subfamily.</text>
</comment>
<evidence type="ECO:0000256" key="7">
    <source>
        <dbReference type="ARBA" id="ARBA00023136"/>
    </source>
</evidence>
<sequence>MSAGTLEMAVIDGILTGGVYALMAAGLTLIFGVLDMINIAQGIFVVLGSYASYVLERDAGIGLFLGLLITVPGMFLLGAFVEWAFIRRLGQHNRVTMSILVTYAVTIVIEGLLLLKFGSNYQSLSASYVTQSFHVLGHYLPEIYVYGFALAVGCLVLLYLVLFRTRLGTSVRAAMDNRLAAQLVGVDVKRVATITFAIGVGVTAAGGMVFGAVQPFTPNSGYDLISRLLTIVVLGGLGSVGGALLGAVVMVVVEDVISVVWSPTWAPVIYFAVLALVLLLRPQGIFGQREVRAQ</sequence>
<feature type="transmembrane region" description="Helical" evidence="9">
    <location>
        <begin position="61"/>
        <end position="85"/>
    </location>
</feature>
<keyword evidence="4 9" id="KW-0812">Transmembrane</keyword>
<dbReference type="InterPro" id="IPR052157">
    <property type="entry name" value="BCAA_transport_permease"/>
</dbReference>
<evidence type="ECO:0000256" key="6">
    <source>
        <dbReference type="ARBA" id="ARBA00022989"/>
    </source>
</evidence>
<gene>
    <name evidence="10" type="ORF">ACFFRE_05425</name>
</gene>
<comment type="caution">
    <text evidence="10">The sequence shown here is derived from an EMBL/GenBank/DDBJ whole genome shotgun (WGS) entry which is preliminary data.</text>
</comment>
<evidence type="ECO:0000256" key="3">
    <source>
        <dbReference type="ARBA" id="ARBA00022475"/>
    </source>
</evidence>
<feature type="transmembrane region" description="Helical" evidence="9">
    <location>
        <begin position="6"/>
        <end position="30"/>
    </location>
</feature>
<dbReference type="PANTHER" id="PTHR11795:SF445">
    <property type="entry name" value="AMINO ACID ABC TRANSPORTER PERMEASE PROTEIN"/>
    <property type="match status" value="1"/>
</dbReference>
<evidence type="ECO:0000256" key="4">
    <source>
        <dbReference type="ARBA" id="ARBA00022692"/>
    </source>
</evidence>
<evidence type="ECO:0000256" key="2">
    <source>
        <dbReference type="ARBA" id="ARBA00022448"/>
    </source>
</evidence>
<keyword evidence="7 9" id="KW-0472">Membrane</keyword>
<protein>
    <submittedName>
        <fullName evidence="10">Branched-chain amino acid ABC transporter permease</fullName>
    </submittedName>
</protein>
<dbReference type="Proteomes" id="UP001589788">
    <property type="component" value="Unassembled WGS sequence"/>
</dbReference>
<feature type="transmembrane region" description="Helical" evidence="9">
    <location>
        <begin position="228"/>
        <end position="253"/>
    </location>
</feature>
<proteinExistence type="inferred from homology"/>
<keyword evidence="11" id="KW-1185">Reference proteome</keyword>
<dbReference type="EMBL" id="JBHLYQ010000038">
    <property type="protein sequence ID" value="MFC0081587.1"/>
    <property type="molecule type" value="Genomic_DNA"/>
</dbReference>
<evidence type="ECO:0000313" key="11">
    <source>
        <dbReference type="Proteomes" id="UP001589788"/>
    </source>
</evidence>
<evidence type="ECO:0000256" key="1">
    <source>
        <dbReference type="ARBA" id="ARBA00004651"/>
    </source>
</evidence>
<dbReference type="PANTHER" id="PTHR11795">
    <property type="entry name" value="BRANCHED-CHAIN AMINO ACID TRANSPORT SYSTEM PERMEASE PROTEIN LIVH"/>
    <property type="match status" value="1"/>
</dbReference>
<reference evidence="10 11" key="1">
    <citation type="submission" date="2024-09" db="EMBL/GenBank/DDBJ databases">
        <authorList>
            <person name="Sun Q."/>
            <person name="Mori K."/>
        </authorList>
    </citation>
    <scope>NUCLEOTIDE SEQUENCE [LARGE SCALE GENOMIC DNA]</scope>
    <source>
        <strain evidence="10 11">JCM 15389</strain>
    </source>
</reference>
<feature type="transmembrane region" description="Helical" evidence="9">
    <location>
        <begin position="37"/>
        <end position="55"/>
    </location>
</feature>
<organism evidence="10 11">
    <name type="scientific">Aciditerrimonas ferrireducens</name>
    <dbReference type="NCBI Taxonomy" id="667306"/>
    <lineage>
        <taxon>Bacteria</taxon>
        <taxon>Bacillati</taxon>
        <taxon>Actinomycetota</taxon>
        <taxon>Acidimicrobiia</taxon>
        <taxon>Acidimicrobiales</taxon>
        <taxon>Acidimicrobiaceae</taxon>
        <taxon>Aciditerrimonas</taxon>
    </lineage>
</organism>